<reference evidence="3 5" key="2">
    <citation type="submission" date="2020-02" db="EMBL/GenBank/DDBJ databases">
        <title>The WGS of Modestobacter muralis DSM 100205.</title>
        <authorList>
            <person name="Jiang Z."/>
        </authorList>
    </citation>
    <scope>NUCLEOTIDE SEQUENCE [LARGE SCALE GENOMIC DNA]</scope>
    <source>
        <strain evidence="3 5">DSM 100205</strain>
    </source>
</reference>
<protein>
    <submittedName>
        <fullName evidence="2">Extradiol dioxygenase</fullName>
    </submittedName>
</protein>
<dbReference type="Pfam" id="PF02900">
    <property type="entry name" value="LigB"/>
    <property type="match status" value="1"/>
</dbReference>
<evidence type="ECO:0000313" key="4">
    <source>
        <dbReference type="Proteomes" id="UP000468828"/>
    </source>
</evidence>
<sequence length="298" mass="31571">MGSLVGAYATSHTAMIIRKFQPDNDVHVAVHQAFAQVRAEVDRLSPDVLVVVGSEHLNSFGYDSFPQICVGIGETATGWGDGGVASAEVPLAGAFAAQLLADGVAAGFDLAFSANPKIDHAFMAPMTLIRPEMDIPVVPVFQNANTEPLPPLWRCAQLGELLRDVVTRRPAAERVVILGTGGLSHWVGTPEMGRINTEFDERFLRHVRAGDLGAILAMTTADVLAEAGNGAPEIRNWVTAIAAASTREGGAASEPAWAPGRGDERRARVPKGAVLAYESVPEWATGIALARLLPEQEP</sequence>
<accession>A0A6P0EVH8</accession>
<evidence type="ECO:0000313" key="5">
    <source>
        <dbReference type="Proteomes" id="UP000471152"/>
    </source>
</evidence>
<evidence type="ECO:0000313" key="3">
    <source>
        <dbReference type="EMBL" id="NEN52095.1"/>
    </source>
</evidence>
<keyword evidence="4" id="KW-1185">Reference proteome</keyword>
<evidence type="ECO:0000313" key="2">
    <source>
        <dbReference type="EMBL" id="NEK95207.1"/>
    </source>
</evidence>
<keyword evidence="2" id="KW-0223">Dioxygenase</keyword>
<dbReference type="Proteomes" id="UP000468828">
    <property type="component" value="Unassembled WGS sequence"/>
</dbReference>
<dbReference type="AlphaFoldDB" id="A0A6P0EVH8"/>
<name>A0A6P0EVH8_9ACTN</name>
<dbReference type="RefSeq" id="WP_163611776.1">
    <property type="nucleotide sequence ID" value="NZ_JAAGWB010000041.1"/>
</dbReference>
<comment type="caution">
    <text evidence="2">The sequence shown here is derived from an EMBL/GenBank/DDBJ whole genome shotgun (WGS) entry which is preliminary data.</text>
</comment>
<proteinExistence type="predicted"/>
<organism evidence="2 4">
    <name type="scientific">Modestobacter muralis</name>
    <dbReference type="NCBI Taxonomy" id="1608614"/>
    <lineage>
        <taxon>Bacteria</taxon>
        <taxon>Bacillati</taxon>
        <taxon>Actinomycetota</taxon>
        <taxon>Actinomycetes</taxon>
        <taxon>Geodermatophilales</taxon>
        <taxon>Geodermatophilaceae</taxon>
        <taxon>Modestobacter</taxon>
    </lineage>
</organism>
<dbReference type="SUPFAM" id="SSF53213">
    <property type="entry name" value="LigB-like"/>
    <property type="match status" value="1"/>
</dbReference>
<dbReference type="GO" id="GO:0008198">
    <property type="term" value="F:ferrous iron binding"/>
    <property type="evidence" value="ECO:0007669"/>
    <property type="project" value="InterPro"/>
</dbReference>
<dbReference type="EMBL" id="JAAGWH010000039">
    <property type="protein sequence ID" value="NEK95207.1"/>
    <property type="molecule type" value="Genomic_DNA"/>
</dbReference>
<dbReference type="Proteomes" id="UP000471152">
    <property type="component" value="Unassembled WGS sequence"/>
</dbReference>
<dbReference type="Gene3D" id="3.40.830.10">
    <property type="entry name" value="LigB-like"/>
    <property type="match status" value="1"/>
</dbReference>
<evidence type="ECO:0000259" key="1">
    <source>
        <dbReference type="Pfam" id="PF02900"/>
    </source>
</evidence>
<reference evidence="2 4" key="1">
    <citation type="submission" date="2020-01" db="EMBL/GenBank/DDBJ databases">
        <title>the WGS Modestobacter muralis CPCC 204518.</title>
        <authorList>
            <person name="Jiang Z."/>
        </authorList>
    </citation>
    <scope>NUCLEOTIDE SEQUENCE [LARGE SCALE GENOMIC DNA]</scope>
    <source>
        <strain evidence="2 4">DSM 100205</strain>
    </source>
</reference>
<dbReference type="EMBL" id="JAAGWB010000041">
    <property type="protein sequence ID" value="NEN52095.1"/>
    <property type="molecule type" value="Genomic_DNA"/>
</dbReference>
<gene>
    <name evidence="3" type="ORF">G3R41_14325</name>
    <name evidence="2" type="ORF">GCU67_13675</name>
</gene>
<dbReference type="CDD" id="cd07359">
    <property type="entry name" value="PCA_45_Doxase_B_like"/>
    <property type="match status" value="1"/>
</dbReference>
<dbReference type="GO" id="GO:0016702">
    <property type="term" value="F:oxidoreductase activity, acting on single donors with incorporation of molecular oxygen, incorporation of two atoms of oxygen"/>
    <property type="evidence" value="ECO:0007669"/>
    <property type="project" value="UniProtKB-ARBA"/>
</dbReference>
<keyword evidence="2" id="KW-0560">Oxidoreductase</keyword>
<dbReference type="InterPro" id="IPR004183">
    <property type="entry name" value="Xdiol_dOase_suB"/>
</dbReference>
<feature type="domain" description="Extradiol ring-cleavage dioxygenase class III enzyme subunit B" evidence="1">
    <location>
        <begin position="7"/>
        <end position="246"/>
    </location>
</feature>